<protein>
    <recommendedName>
        <fullName evidence="2">Reverse transcriptase domain-containing protein</fullName>
    </recommendedName>
</protein>
<keyword evidence="4" id="KW-1185">Reference proteome</keyword>
<proteinExistence type="predicted"/>
<comment type="caution">
    <text evidence="3">The sequence shown here is derived from an EMBL/GenBank/DDBJ whole genome shotgun (WGS) entry which is preliminary data.</text>
</comment>
<name>A0AAW1D8U9_9HEMI</name>
<organism evidence="3 4">
    <name type="scientific">Rhynocoris fuscipes</name>
    <dbReference type="NCBI Taxonomy" id="488301"/>
    <lineage>
        <taxon>Eukaryota</taxon>
        <taxon>Metazoa</taxon>
        <taxon>Ecdysozoa</taxon>
        <taxon>Arthropoda</taxon>
        <taxon>Hexapoda</taxon>
        <taxon>Insecta</taxon>
        <taxon>Pterygota</taxon>
        <taxon>Neoptera</taxon>
        <taxon>Paraneoptera</taxon>
        <taxon>Hemiptera</taxon>
        <taxon>Heteroptera</taxon>
        <taxon>Panheteroptera</taxon>
        <taxon>Cimicomorpha</taxon>
        <taxon>Reduviidae</taxon>
        <taxon>Harpactorinae</taxon>
        <taxon>Harpactorini</taxon>
        <taxon>Rhynocoris</taxon>
    </lineage>
</organism>
<gene>
    <name evidence="3" type="ORF">O3M35_008733</name>
</gene>
<sequence>MVSNDDAEKTIEVGQHVWVLRTGGPVQEAVVTALMKSSCNRDCHKDQYHVRVEWEDESGEVLGKIVSVNDVFPRRPSFDNRNNNDTTIGPTITDRDVTTDLNVRGPEQEEISNDKAFKGGISDRKTCEICKLTFKNERGLKVHTVKKHPLEANNMKVENILKERKKSPDNNQNVSPSLKTKTQEFTSLFQSLLNKREDLRLEEFEEAVNDFITFLRDANNALPGPQHPAVRFYRMRNRNKMSVANKGYESSSNPCRVSRMAREKRREKYQYEVAQYNYYNRRKKVVRDVMNADAPQMCPVDIATIENHFKNIFQKVNECTRGSYESTMIREDVLTIDIKSVQDAIRSTSMDSSPGPDGVLIRTIKTLGVAAIIKYIIEIMLRTSYLPEIFSTGRTVLVYKGKGDRKDIASWRPITIYPMLRRIIEKVLDSELRNQITFHSCQRGFVKGLPGTHVNARIIDAILKDAKTKSGNCAVAFLDVTAAFDTIGHSHIQQTLKARVCTRNIELGFMTQHSEYCYAAYWSKTLLCAYWKPYFYLSASGK</sequence>
<feature type="domain" description="Reverse transcriptase" evidence="2">
    <location>
        <begin position="379"/>
        <end position="542"/>
    </location>
</feature>
<dbReference type="Proteomes" id="UP001461498">
    <property type="component" value="Unassembled WGS sequence"/>
</dbReference>
<feature type="region of interest" description="Disordered" evidence="1">
    <location>
        <begin position="77"/>
        <end position="98"/>
    </location>
</feature>
<dbReference type="Pfam" id="PF00078">
    <property type="entry name" value="RVT_1"/>
    <property type="match status" value="1"/>
</dbReference>
<dbReference type="AlphaFoldDB" id="A0AAW1D8U9"/>
<evidence type="ECO:0000313" key="4">
    <source>
        <dbReference type="Proteomes" id="UP001461498"/>
    </source>
</evidence>
<dbReference type="InterPro" id="IPR013087">
    <property type="entry name" value="Znf_C2H2_type"/>
</dbReference>
<evidence type="ECO:0000259" key="2">
    <source>
        <dbReference type="PROSITE" id="PS50878"/>
    </source>
</evidence>
<dbReference type="PROSITE" id="PS00028">
    <property type="entry name" value="ZINC_FINGER_C2H2_1"/>
    <property type="match status" value="1"/>
</dbReference>
<dbReference type="InterPro" id="IPR000477">
    <property type="entry name" value="RT_dom"/>
</dbReference>
<evidence type="ECO:0000256" key="1">
    <source>
        <dbReference type="SAM" id="MobiDB-lite"/>
    </source>
</evidence>
<accession>A0AAW1D8U9</accession>
<dbReference type="EMBL" id="JAPXFL010000005">
    <property type="protein sequence ID" value="KAK9506882.1"/>
    <property type="molecule type" value="Genomic_DNA"/>
</dbReference>
<reference evidence="3 4" key="1">
    <citation type="submission" date="2022-12" db="EMBL/GenBank/DDBJ databases">
        <title>Chromosome-level genome assembly of true bugs.</title>
        <authorList>
            <person name="Ma L."/>
            <person name="Li H."/>
        </authorList>
    </citation>
    <scope>NUCLEOTIDE SEQUENCE [LARGE SCALE GENOMIC DNA]</scope>
    <source>
        <strain evidence="3">Lab_2022b</strain>
    </source>
</reference>
<dbReference type="PANTHER" id="PTHR19446">
    <property type="entry name" value="REVERSE TRANSCRIPTASES"/>
    <property type="match status" value="1"/>
</dbReference>
<evidence type="ECO:0000313" key="3">
    <source>
        <dbReference type="EMBL" id="KAK9506882.1"/>
    </source>
</evidence>
<feature type="compositionally biased region" description="Polar residues" evidence="1">
    <location>
        <begin position="79"/>
        <end position="90"/>
    </location>
</feature>
<dbReference type="PROSITE" id="PS50878">
    <property type="entry name" value="RT_POL"/>
    <property type="match status" value="1"/>
</dbReference>